<evidence type="ECO:0000256" key="5">
    <source>
        <dbReference type="ARBA" id="ARBA00023002"/>
    </source>
</evidence>
<comment type="similarity">
    <text evidence="2">Belongs to the nitroreductase family.</text>
</comment>
<feature type="domain" description="Nitroreductase" evidence="6">
    <location>
        <begin position="7"/>
        <end position="196"/>
    </location>
</feature>
<sequence>MTICETITARHSVRQFLDKNVKQKDIVAILDAARHSPSGSNTQPWQVAVVTGDTKQRVTEAMVDAFEEGESPNPVYQYYPDPMPSPYYDRVKACGIALYQSLNISRDDKAGRRAQWAANYRSFDAPVMLIFWMEGIMQTGSYMDMGMFMQSTMLAALDFGLATCPQAALAQYPDILKKQLGLPSDAIILSGMALGYEDTEADVNQVRTAREELNNFTRYYD</sequence>
<dbReference type="Pfam" id="PF00881">
    <property type="entry name" value="Nitroreductase"/>
    <property type="match status" value="1"/>
</dbReference>
<dbReference type="PANTHER" id="PTHR43673">
    <property type="entry name" value="NAD(P)H NITROREDUCTASE YDGI-RELATED"/>
    <property type="match status" value="1"/>
</dbReference>
<evidence type="ECO:0000256" key="1">
    <source>
        <dbReference type="ARBA" id="ARBA00001917"/>
    </source>
</evidence>
<evidence type="ECO:0000256" key="2">
    <source>
        <dbReference type="ARBA" id="ARBA00007118"/>
    </source>
</evidence>
<evidence type="ECO:0000256" key="4">
    <source>
        <dbReference type="ARBA" id="ARBA00022643"/>
    </source>
</evidence>
<name>A0A0F9QY75_9ZZZZ</name>
<evidence type="ECO:0000256" key="3">
    <source>
        <dbReference type="ARBA" id="ARBA00022630"/>
    </source>
</evidence>
<dbReference type="AlphaFoldDB" id="A0A0F9QY75"/>
<comment type="cofactor">
    <cofactor evidence="1">
        <name>FMN</name>
        <dbReference type="ChEBI" id="CHEBI:58210"/>
    </cofactor>
</comment>
<dbReference type="PANTHER" id="PTHR43673:SF2">
    <property type="entry name" value="NITROREDUCTASE"/>
    <property type="match status" value="1"/>
</dbReference>
<proteinExistence type="inferred from homology"/>
<comment type="caution">
    <text evidence="7">The sequence shown here is derived from an EMBL/GenBank/DDBJ whole genome shotgun (WGS) entry which is preliminary data.</text>
</comment>
<organism evidence="7">
    <name type="scientific">marine sediment metagenome</name>
    <dbReference type="NCBI Taxonomy" id="412755"/>
    <lineage>
        <taxon>unclassified sequences</taxon>
        <taxon>metagenomes</taxon>
        <taxon>ecological metagenomes</taxon>
    </lineage>
</organism>
<dbReference type="EMBL" id="LAZR01001275">
    <property type="protein sequence ID" value="KKN47459.1"/>
    <property type="molecule type" value="Genomic_DNA"/>
</dbReference>
<keyword evidence="5" id="KW-0560">Oxidoreductase</keyword>
<keyword evidence="4" id="KW-0288">FMN</keyword>
<dbReference type="GO" id="GO:0016491">
    <property type="term" value="F:oxidoreductase activity"/>
    <property type="evidence" value="ECO:0007669"/>
    <property type="project" value="UniProtKB-KW"/>
</dbReference>
<dbReference type="SUPFAM" id="SSF55469">
    <property type="entry name" value="FMN-dependent nitroreductase-like"/>
    <property type="match status" value="1"/>
</dbReference>
<dbReference type="InterPro" id="IPR000415">
    <property type="entry name" value="Nitroreductase-like"/>
</dbReference>
<reference evidence="7" key="1">
    <citation type="journal article" date="2015" name="Nature">
        <title>Complex archaea that bridge the gap between prokaryotes and eukaryotes.</title>
        <authorList>
            <person name="Spang A."/>
            <person name="Saw J.H."/>
            <person name="Jorgensen S.L."/>
            <person name="Zaremba-Niedzwiedzka K."/>
            <person name="Martijn J."/>
            <person name="Lind A.E."/>
            <person name="van Eijk R."/>
            <person name="Schleper C."/>
            <person name="Guy L."/>
            <person name="Ettema T.J."/>
        </authorList>
    </citation>
    <scope>NUCLEOTIDE SEQUENCE</scope>
</reference>
<protein>
    <recommendedName>
        <fullName evidence="6">Nitroreductase domain-containing protein</fullName>
    </recommendedName>
</protein>
<dbReference type="InterPro" id="IPR029479">
    <property type="entry name" value="Nitroreductase"/>
</dbReference>
<evidence type="ECO:0000259" key="6">
    <source>
        <dbReference type="Pfam" id="PF00881"/>
    </source>
</evidence>
<dbReference type="Gene3D" id="3.40.109.10">
    <property type="entry name" value="NADH Oxidase"/>
    <property type="match status" value="1"/>
</dbReference>
<evidence type="ECO:0000313" key="7">
    <source>
        <dbReference type="EMBL" id="KKN47459.1"/>
    </source>
</evidence>
<gene>
    <name evidence="7" type="ORF">LCGC14_0662600</name>
</gene>
<dbReference type="CDD" id="cd02136">
    <property type="entry name" value="PnbA_NfnB-like"/>
    <property type="match status" value="1"/>
</dbReference>
<accession>A0A0F9QY75</accession>
<keyword evidence="3" id="KW-0285">Flavoprotein</keyword>